<keyword evidence="3" id="KW-0479">Metal-binding</keyword>
<comment type="caution">
    <text evidence="8">The sequence shown here is derived from an EMBL/GenBank/DDBJ whole genome shotgun (WGS) entry which is preliminary data.</text>
</comment>
<protein>
    <recommendedName>
        <fullName evidence="7">Nudix hydrolase domain-containing protein</fullName>
    </recommendedName>
</protein>
<keyword evidence="5" id="KW-0460">Magnesium</keyword>
<keyword evidence="4" id="KW-0378">Hydrolase</keyword>
<dbReference type="InterPro" id="IPR039121">
    <property type="entry name" value="NUDT19"/>
</dbReference>
<reference evidence="9" key="1">
    <citation type="submission" date="2016-06" db="EMBL/GenBank/DDBJ databases">
        <authorList>
            <person name="Nascimento L."/>
            <person name="Pereira R.V."/>
            <person name="Martins L.F."/>
            <person name="Quaggio R.B."/>
            <person name="Silva A.M."/>
            <person name="Setubal J.C."/>
        </authorList>
    </citation>
    <scope>NUCLEOTIDE SEQUENCE [LARGE SCALE GENOMIC DNA]</scope>
</reference>
<name>A0A1Y3PTS6_9BACI</name>
<dbReference type="Proteomes" id="UP000196475">
    <property type="component" value="Unassembled WGS sequence"/>
</dbReference>
<evidence type="ECO:0000256" key="6">
    <source>
        <dbReference type="ARBA" id="ARBA00023211"/>
    </source>
</evidence>
<sequence length="230" mass="26438">MSPSEPVVPRPAATVILIRPGERDALQVFMTRRPDSMRFLPGYCVFPGGALEQEDYLFPKEYLHEPEGINGSVEVAYYIAAARELFEEVGVLLYQGERKDVDAHMWRAWRREVNSQPGTFASIFKTCGWKLDLSALTYFGHRVTPKTSRYRYNTRFFLAHLPKGQQPDPDPYEIDKGFWVTPQEALQEAREQRLKMASPTMASLRALAEYRGGPYPVLQDRPQDQVYRSS</sequence>
<gene>
    <name evidence="8" type="ORF">BAA01_07295</name>
</gene>
<evidence type="ECO:0000313" key="8">
    <source>
        <dbReference type="EMBL" id="OUM90775.1"/>
    </source>
</evidence>
<dbReference type="CDD" id="cd18870">
    <property type="entry name" value="NUDIX_AcylCoAdiphos_Nudt19"/>
    <property type="match status" value="1"/>
</dbReference>
<feature type="domain" description="Nudix hydrolase" evidence="7">
    <location>
        <begin position="8"/>
        <end position="202"/>
    </location>
</feature>
<keyword evidence="6" id="KW-0464">Manganese</keyword>
<dbReference type="PROSITE" id="PS51462">
    <property type="entry name" value="NUDIX"/>
    <property type="match status" value="1"/>
</dbReference>
<dbReference type="PANTHER" id="PTHR12318">
    <property type="entry name" value="TESTOSTERONE-REGULATED PROTEIN RP2"/>
    <property type="match status" value="1"/>
</dbReference>
<dbReference type="AlphaFoldDB" id="A0A1Y3PTS6"/>
<dbReference type="InterPro" id="IPR000086">
    <property type="entry name" value="NUDIX_hydrolase_dom"/>
</dbReference>
<dbReference type="PANTHER" id="PTHR12318:SF0">
    <property type="entry name" value="ACYL-COENZYME A DIPHOSPHATASE NUDT19"/>
    <property type="match status" value="1"/>
</dbReference>
<comment type="cofactor">
    <cofactor evidence="1">
        <name>Mn(2+)</name>
        <dbReference type="ChEBI" id="CHEBI:29035"/>
    </cofactor>
</comment>
<evidence type="ECO:0000259" key="7">
    <source>
        <dbReference type="PROSITE" id="PS51462"/>
    </source>
</evidence>
<accession>A0A1Y3PTS6</accession>
<dbReference type="Pfam" id="PF00293">
    <property type="entry name" value="NUDIX"/>
    <property type="match status" value="1"/>
</dbReference>
<dbReference type="InterPro" id="IPR015797">
    <property type="entry name" value="NUDIX_hydrolase-like_dom_sf"/>
</dbReference>
<dbReference type="GO" id="GO:0016818">
    <property type="term" value="F:hydrolase activity, acting on acid anhydrides, in phosphorus-containing anhydrides"/>
    <property type="evidence" value="ECO:0007669"/>
    <property type="project" value="InterPro"/>
</dbReference>
<dbReference type="Gene3D" id="3.90.79.10">
    <property type="entry name" value="Nucleoside Triphosphate Pyrophosphohydrolase"/>
    <property type="match status" value="1"/>
</dbReference>
<evidence type="ECO:0000256" key="5">
    <source>
        <dbReference type="ARBA" id="ARBA00022842"/>
    </source>
</evidence>
<evidence type="ECO:0000256" key="1">
    <source>
        <dbReference type="ARBA" id="ARBA00001936"/>
    </source>
</evidence>
<evidence type="ECO:0000313" key="9">
    <source>
        <dbReference type="Proteomes" id="UP000196475"/>
    </source>
</evidence>
<evidence type="ECO:0000256" key="2">
    <source>
        <dbReference type="ARBA" id="ARBA00001946"/>
    </source>
</evidence>
<evidence type="ECO:0000256" key="3">
    <source>
        <dbReference type="ARBA" id="ARBA00022723"/>
    </source>
</evidence>
<comment type="cofactor">
    <cofactor evidence="2">
        <name>Mg(2+)</name>
        <dbReference type="ChEBI" id="CHEBI:18420"/>
    </cofactor>
</comment>
<dbReference type="EMBL" id="LZRT01000010">
    <property type="protein sequence ID" value="OUM90775.1"/>
    <property type="molecule type" value="Genomic_DNA"/>
</dbReference>
<proteinExistence type="predicted"/>
<dbReference type="SUPFAM" id="SSF55811">
    <property type="entry name" value="Nudix"/>
    <property type="match status" value="1"/>
</dbReference>
<organism evidence="8 9">
    <name type="scientific">Bacillus thermozeamaize</name>
    <dbReference type="NCBI Taxonomy" id="230954"/>
    <lineage>
        <taxon>Bacteria</taxon>
        <taxon>Bacillati</taxon>
        <taxon>Bacillota</taxon>
        <taxon>Bacilli</taxon>
        <taxon>Bacillales</taxon>
        <taxon>Bacillaceae</taxon>
        <taxon>Bacillus</taxon>
    </lineage>
</organism>
<dbReference type="GO" id="GO:0046872">
    <property type="term" value="F:metal ion binding"/>
    <property type="evidence" value="ECO:0007669"/>
    <property type="project" value="UniProtKB-KW"/>
</dbReference>
<evidence type="ECO:0000256" key="4">
    <source>
        <dbReference type="ARBA" id="ARBA00022801"/>
    </source>
</evidence>